<reference evidence="2" key="1">
    <citation type="submission" date="2021-02" db="EMBL/GenBank/DDBJ databases">
        <authorList>
            <person name="Nowell W R."/>
        </authorList>
    </citation>
    <scope>NUCLEOTIDE SEQUENCE</scope>
</reference>
<proteinExistence type="predicted"/>
<feature type="non-terminal residue" evidence="2">
    <location>
        <position position="174"/>
    </location>
</feature>
<dbReference type="AlphaFoldDB" id="A0A8S2Y3K5"/>
<evidence type="ECO:0000313" key="1">
    <source>
        <dbReference type="EMBL" id="CAF1669080.1"/>
    </source>
</evidence>
<dbReference type="EMBL" id="CAJOBA010106616">
    <property type="protein sequence ID" value="CAF4539646.1"/>
    <property type="molecule type" value="Genomic_DNA"/>
</dbReference>
<evidence type="ECO:0000313" key="3">
    <source>
        <dbReference type="Proteomes" id="UP000682733"/>
    </source>
</evidence>
<organism evidence="2 3">
    <name type="scientific">Didymodactylos carnosus</name>
    <dbReference type="NCBI Taxonomy" id="1234261"/>
    <lineage>
        <taxon>Eukaryota</taxon>
        <taxon>Metazoa</taxon>
        <taxon>Spiralia</taxon>
        <taxon>Gnathifera</taxon>
        <taxon>Rotifera</taxon>
        <taxon>Eurotatoria</taxon>
        <taxon>Bdelloidea</taxon>
        <taxon>Philodinida</taxon>
        <taxon>Philodinidae</taxon>
        <taxon>Didymodactylos</taxon>
    </lineage>
</organism>
<gene>
    <name evidence="1" type="ORF">OVA965_LOCUS45632</name>
    <name evidence="2" type="ORF">TMI583_LOCUS49310</name>
</gene>
<comment type="caution">
    <text evidence="2">The sequence shown here is derived from an EMBL/GenBank/DDBJ whole genome shotgun (WGS) entry which is preliminary data.</text>
</comment>
<dbReference type="Proteomes" id="UP000682733">
    <property type="component" value="Unassembled WGS sequence"/>
</dbReference>
<dbReference type="EMBL" id="CAJNOK010073607">
    <property type="protein sequence ID" value="CAF1669080.1"/>
    <property type="molecule type" value="Genomic_DNA"/>
</dbReference>
<sequence length="174" mass="20979">SMLKVFHLECISHYICFNRLKSILSRCHLIQCFLLNVAFQNYIDGDQIHNDLLSLLINLKEFYFNISYPTYSNIKQNVHNYLLKFNRPLFYYFNMAWHRHCVFSLPYAFEQINLAQNDIIHYQTMYTDNLFSYSNQHQLKQIIFVDLGLCSLELIQFIIKIFPNIEHLKLQSYC</sequence>
<name>A0A8S2Y3K5_9BILA</name>
<protein>
    <submittedName>
        <fullName evidence="2">Uncharacterized protein</fullName>
    </submittedName>
</protein>
<evidence type="ECO:0000313" key="2">
    <source>
        <dbReference type="EMBL" id="CAF4539646.1"/>
    </source>
</evidence>
<accession>A0A8S2Y3K5</accession>
<feature type="non-terminal residue" evidence="2">
    <location>
        <position position="1"/>
    </location>
</feature>
<dbReference type="Proteomes" id="UP000677228">
    <property type="component" value="Unassembled WGS sequence"/>
</dbReference>